<evidence type="ECO:0000313" key="7">
    <source>
        <dbReference type="EMBL" id="MBL3654839.1"/>
    </source>
</evidence>
<protein>
    <submittedName>
        <fullName evidence="7">O-antigen ligase family protein</fullName>
    </submittedName>
</protein>
<evidence type="ECO:0000256" key="1">
    <source>
        <dbReference type="ARBA" id="ARBA00004141"/>
    </source>
</evidence>
<feature type="transmembrane region" description="Helical" evidence="5">
    <location>
        <begin position="20"/>
        <end position="41"/>
    </location>
</feature>
<keyword evidence="2 5" id="KW-0812">Transmembrane</keyword>
<evidence type="ECO:0000256" key="3">
    <source>
        <dbReference type="ARBA" id="ARBA00022989"/>
    </source>
</evidence>
<evidence type="ECO:0000313" key="8">
    <source>
        <dbReference type="Proteomes" id="UP000659388"/>
    </source>
</evidence>
<comment type="caution">
    <text evidence="7">The sequence shown here is derived from an EMBL/GenBank/DDBJ whole genome shotgun (WGS) entry which is preliminary data.</text>
</comment>
<accession>A0A937F536</accession>
<dbReference type="InterPro" id="IPR007016">
    <property type="entry name" value="O-antigen_ligase-rel_domated"/>
</dbReference>
<dbReference type="Proteomes" id="UP000659388">
    <property type="component" value="Unassembled WGS sequence"/>
</dbReference>
<dbReference type="GO" id="GO:0016020">
    <property type="term" value="C:membrane"/>
    <property type="evidence" value="ECO:0007669"/>
    <property type="project" value="UniProtKB-SubCell"/>
</dbReference>
<dbReference type="InterPro" id="IPR051533">
    <property type="entry name" value="WaaL-like"/>
</dbReference>
<evidence type="ECO:0000256" key="5">
    <source>
        <dbReference type="SAM" id="Phobius"/>
    </source>
</evidence>
<feature type="transmembrane region" description="Helical" evidence="5">
    <location>
        <begin position="353"/>
        <end position="371"/>
    </location>
</feature>
<proteinExistence type="predicted"/>
<dbReference type="PANTHER" id="PTHR37422:SF13">
    <property type="entry name" value="LIPOPOLYSACCHARIDE BIOSYNTHESIS PROTEIN PA4999-RELATED"/>
    <property type="match status" value="1"/>
</dbReference>
<sequence length="400" mass="47194">MINKIPNIQALCWQAFSLSVALTIFQKVSSLIFAVFIVLSLSHGFKRTNNRAFNFYAVVLGLFFLYMCVRDYVNYSPMFWKKTEKNLSIIAILPIFYSPISVSKKVINRTFYYIIIVMFIVLCTSYSVAVYRSGQLYPIDNGESFFYSNPFSRQEYTKLFGSIHPGYLSMFILISLVFIFEIILKSEVVLKKVGLALIFIFFTINVLILSSKTALFLLFLILIYYALKILFRKKWLIYTVPIVFLFAVFMAFLIRGDKQLNYRLDSESSISYQYKYEQWTASWELITENWLFGVSGVDLQPKLNDVYDAKNYNLSLKEGLNSHNQYLQTFAAYGVIGILFLLFILFFPFKWAIYSPLYFWFLFLFIVFNIFESSFARYDSIFFFFTLNSLFLKYNSQWRF</sequence>
<keyword evidence="7" id="KW-0436">Ligase</keyword>
<gene>
    <name evidence="7" type="ORF">JL102_01755</name>
</gene>
<evidence type="ECO:0000256" key="4">
    <source>
        <dbReference type="ARBA" id="ARBA00023136"/>
    </source>
</evidence>
<feature type="transmembrane region" description="Helical" evidence="5">
    <location>
        <begin position="166"/>
        <end position="184"/>
    </location>
</feature>
<feature type="transmembrane region" description="Helical" evidence="5">
    <location>
        <begin position="53"/>
        <end position="73"/>
    </location>
</feature>
<evidence type="ECO:0000259" key="6">
    <source>
        <dbReference type="Pfam" id="PF04932"/>
    </source>
</evidence>
<dbReference type="Pfam" id="PF04932">
    <property type="entry name" value="Wzy_C"/>
    <property type="match status" value="1"/>
</dbReference>
<reference evidence="7" key="1">
    <citation type="submission" date="2021-01" db="EMBL/GenBank/DDBJ databases">
        <title>Fulvivirga kasyanovii gen. nov., sp nov., a novel member of the phylum Bacteroidetes isolated from seawater in a mussel farm.</title>
        <authorList>
            <person name="Zhao L.-H."/>
            <person name="Wang Z.-J."/>
        </authorList>
    </citation>
    <scope>NUCLEOTIDE SEQUENCE</scope>
    <source>
        <strain evidence="7">2943</strain>
    </source>
</reference>
<keyword evidence="4 5" id="KW-0472">Membrane</keyword>
<comment type="subcellular location">
    <subcellularLocation>
        <location evidence="1">Membrane</location>
        <topology evidence="1">Multi-pass membrane protein</topology>
    </subcellularLocation>
</comment>
<evidence type="ECO:0000256" key="2">
    <source>
        <dbReference type="ARBA" id="ARBA00022692"/>
    </source>
</evidence>
<name>A0A937F536_9BACT</name>
<dbReference type="GO" id="GO:0016874">
    <property type="term" value="F:ligase activity"/>
    <property type="evidence" value="ECO:0007669"/>
    <property type="project" value="UniProtKB-KW"/>
</dbReference>
<feature type="transmembrane region" description="Helical" evidence="5">
    <location>
        <begin position="326"/>
        <end position="347"/>
    </location>
</feature>
<feature type="transmembrane region" description="Helical" evidence="5">
    <location>
        <begin position="85"/>
        <end position="103"/>
    </location>
</feature>
<dbReference type="PANTHER" id="PTHR37422">
    <property type="entry name" value="TEICHURONIC ACID BIOSYNTHESIS PROTEIN TUAE"/>
    <property type="match status" value="1"/>
</dbReference>
<organism evidence="7 8">
    <name type="scientific">Fulvivirga sediminis</name>
    <dbReference type="NCBI Taxonomy" id="2803949"/>
    <lineage>
        <taxon>Bacteria</taxon>
        <taxon>Pseudomonadati</taxon>
        <taxon>Bacteroidota</taxon>
        <taxon>Cytophagia</taxon>
        <taxon>Cytophagales</taxon>
        <taxon>Fulvivirgaceae</taxon>
        <taxon>Fulvivirga</taxon>
    </lineage>
</organism>
<dbReference type="AlphaFoldDB" id="A0A937F536"/>
<feature type="transmembrane region" description="Helical" evidence="5">
    <location>
        <begin position="235"/>
        <end position="254"/>
    </location>
</feature>
<dbReference type="EMBL" id="JAESIY010000001">
    <property type="protein sequence ID" value="MBL3654839.1"/>
    <property type="molecule type" value="Genomic_DNA"/>
</dbReference>
<feature type="domain" description="O-antigen ligase-related" evidence="6">
    <location>
        <begin position="198"/>
        <end position="342"/>
    </location>
</feature>
<keyword evidence="3 5" id="KW-1133">Transmembrane helix</keyword>
<feature type="transmembrane region" description="Helical" evidence="5">
    <location>
        <begin position="110"/>
        <end position="131"/>
    </location>
</feature>
<feature type="transmembrane region" description="Helical" evidence="5">
    <location>
        <begin position="196"/>
        <end position="223"/>
    </location>
</feature>
<keyword evidence="8" id="KW-1185">Reference proteome</keyword>